<evidence type="ECO:0000256" key="6">
    <source>
        <dbReference type="ARBA" id="ARBA00022763"/>
    </source>
</evidence>
<keyword evidence="6 17" id="KW-0227">DNA damage</keyword>
<keyword evidence="4 17" id="KW-0677">Repeat</keyword>
<evidence type="ECO:0000256" key="7">
    <source>
        <dbReference type="ARBA" id="ARBA00022769"/>
    </source>
</evidence>
<dbReference type="InterPro" id="IPR027417">
    <property type="entry name" value="P-loop_NTPase"/>
</dbReference>
<dbReference type="OrthoDB" id="9809851at2"/>
<dbReference type="GO" id="GO:0016887">
    <property type="term" value="F:ATP hydrolysis activity"/>
    <property type="evidence" value="ECO:0007669"/>
    <property type="project" value="InterPro"/>
</dbReference>
<dbReference type="SUPFAM" id="SSF52540">
    <property type="entry name" value="P-loop containing nucleoside triphosphate hydrolases"/>
    <property type="match status" value="2"/>
</dbReference>
<keyword evidence="9 17" id="KW-0862">Zinc</keyword>
<dbReference type="InterPro" id="IPR004602">
    <property type="entry name" value="UvrA"/>
</dbReference>
<keyword evidence="12 17" id="KW-0238">DNA-binding</keyword>
<evidence type="ECO:0000256" key="15">
    <source>
        <dbReference type="ARBA" id="ARBA00039316"/>
    </source>
</evidence>
<keyword evidence="11 17" id="KW-0267">Excision nuclease</keyword>
<evidence type="ECO:0000256" key="1">
    <source>
        <dbReference type="ARBA" id="ARBA00004496"/>
    </source>
</evidence>
<dbReference type="PANTHER" id="PTHR43152:SF3">
    <property type="entry name" value="UVRABC SYSTEM PROTEIN A"/>
    <property type="match status" value="1"/>
</dbReference>
<dbReference type="GO" id="GO:0003677">
    <property type="term" value="F:DNA binding"/>
    <property type="evidence" value="ECO:0007669"/>
    <property type="project" value="UniProtKB-UniRule"/>
</dbReference>
<dbReference type="PROSITE" id="PS50893">
    <property type="entry name" value="ABC_TRANSPORTER_2"/>
    <property type="match status" value="2"/>
</dbReference>
<dbReference type="FunFam" id="1.20.1580.10:FF:000002">
    <property type="entry name" value="UvrABC system protein A"/>
    <property type="match status" value="1"/>
</dbReference>
<evidence type="ECO:0000256" key="4">
    <source>
        <dbReference type="ARBA" id="ARBA00022737"/>
    </source>
</evidence>
<dbReference type="GO" id="GO:0009432">
    <property type="term" value="P:SOS response"/>
    <property type="evidence" value="ECO:0007669"/>
    <property type="project" value="UniProtKB-UniRule"/>
</dbReference>
<keyword evidence="2 17" id="KW-0963">Cytoplasm</keyword>
<keyword evidence="13 17" id="KW-0234">DNA repair</keyword>
<dbReference type="GO" id="GO:0009381">
    <property type="term" value="F:excinuclease ABC activity"/>
    <property type="evidence" value="ECO:0007669"/>
    <property type="project" value="UniProtKB-UniRule"/>
</dbReference>
<dbReference type="InterPro" id="IPR041102">
    <property type="entry name" value="UvrA_inter"/>
</dbReference>
<dbReference type="InterPro" id="IPR013815">
    <property type="entry name" value="ATP_grasp_subdomain_1"/>
</dbReference>
<evidence type="ECO:0000256" key="13">
    <source>
        <dbReference type="ARBA" id="ARBA00023204"/>
    </source>
</evidence>
<feature type="binding site" evidence="17">
    <location>
        <begin position="34"/>
        <end position="41"/>
    </location>
    <ligand>
        <name>ATP</name>
        <dbReference type="ChEBI" id="CHEBI:30616"/>
    </ligand>
</feature>
<dbReference type="CDD" id="cd03271">
    <property type="entry name" value="ABC_UvrA_II"/>
    <property type="match status" value="1"/>
</dbReference>
<proteinExistence type="inferred from homology"/>
<evidence type="ECO:0000256" key="14">
    <source>
        <dbReference type="ARBA" id="ARBA00038000"/>
    </source>
</evidence>
<dbReference type="HAMAP" id="MF_00205">
    <property type="entry name" value="UvrA"/>
    <property type="match status" value="1"/>
</dbReference>
<keyword evidence="7 17" id="KW-0228">DNA excision</keyword>
<gene>
    <name evidence="17" type="primary">uvrA</name>
    <name evidence="19" type="ORF">SKA53_02831</name>
</gene>
<keyword evidence="10 17" id="KW-0067">ATP-binding</keyword>
<dbReference type="InterPro" id="IPR017871">
    <property type="entry name" value="ABC_transporter-like_CS"/>
</dbReference>
<protein>
    <recommendedName>
        <fullName evidence="15 17">UvrABC system protein A</fullName>
        <shortName evidence="17">UvrA protein</shortName>
    </recommendedName>
    <alternativeName>
        <fullName evidence="16 17">Excinuclease ABC subunit A</fullName>
    </alternativeName>
</protein>
<evidence type="ECO:0000313" key="19">
    <source>
        <dbReference type="EMBL" id="EAQ07296.1"/>
    </source>
</evidence>
<dbReference type="PROSITE" id="PS00211">
    <property type="entry name" value="ABC_TRANSPORTER_1"/>
    <property type="match status" value="2"/>
</dbReference>
<evidence type="ECO:0000256" key="12">
    <source>
        <dbReference type="ARBA" id="ARBA00023125"/>
    </source>
</evidence>
<accession>A3V489</accession>
<dbReference type="Pfam" id="PF17760">
    <property type="entry name" value="UvrA_inter"/>
    <property type="match status" value="1"/>
</dbReference>
<dbReference type="AlphaFoldDB" id="A3V489"/>
<keyword evidence="3 17" id="KW-0479">Metal-binding</keyword>
<evidence type="ECO:0000256" key="8">
    <source>
        <dbReference type="ARBA" id="ARBA00022771"/>
    </source>
</evidence>
<evidence type="ECO:0000256" key="5">
    <source>
        <dbReference type="ARBA" id="ARBA00022741"/>
    </source>
</evidence>
<dbReference type="NCBIfam" id="NF001503">
    <property type="entry name" value="PRK00349.1"/>
    <property type="match status" value="1"/>
</dbReference>
<dbReference type="GO" id="GO:0006289">
    <property type="term" value="P:nucleotide-excision repair"/>
    <property type="evidence" value="ECO:0007669"/>
    <property type="project" value="UniProtKB-UniRule"/>
</dbReference>
<keyword evidence="5 17" id="KW-0547">Nucleotide-binding</keyword>
<name>A3V489_9RHOB</name>
<dbReference type="NCBIfam" id="TIGR00630">
    <property type="entry name" value="uvra"/>
    <property type="match status" value="1"/>
</dbReference>
<keyword evidence="20" id="KW-1185">Reference proteome</keyword>
<evidence type="ECO:0000256" key="3">
    <source>
        <dbReference type="ARBA" id="ARBA00022723"/>
    </source>
</evidence>
<comment type="caution">
    <text evidence="19">The sequence shown here is derived from an EMBL/GenBank/DDBJ whole genome shotgun (WGS) entry which is preliminary data.</text>
</comment>
<organism evidence="19 20">
    <name type="scientific">Yoonia vestfoldensis SKA53</name>
    <dbReference type="NCBI Taxonomy" id="314232"/>
    <lineage>
        <taxon>Bacteria</taxon>
        <taxon>Pseudomonadati</taxon>
        <taxon>Pseudomonadota</taxon>
        <taxon>Alphaproteobacteria</taxon>
        <taxon>Rhodobacterales</taxon>
        <taxon>Paracoccaceae</taxon>
        <taxon>Yoonia</taxon>
    </lineage>
</organism>
<dbReference type="eggNOG" id="COG0178">
    <property type="taxonomic scope" value="Bacteria"/>
</dbReference>
<dbReference type="EMBL" id="AAMS01000003">
    <property type="protein sequence ID" value="EAQ07296.1"/>
    <property type="molecule type" value="Genomic_DNA"/>
</dbReference>
<evidence type="ECO:0000256" key="9">
    <source>
        <dbReference type="ARBA" id="ARBA00022833"/>
    </source>
</evidence>
<comment type="subunit">
    <text evidence="17">Forms a heterotetramer with UvrB during the search for lesions.</text>
</comment>
<reference evidence="19 20" key="1">
    <citation type="submission" date="2006-01" db="EMBL/GenBank/DDBJ databases">
        <authorList>
            <person name="Hagstrom A."/>
            <person name="Ferriera S."/>
            <person name="Johnson J."/>
            <person name="Kravitz S."/>
            <person name="Halpern A."/>
            <person name="Remington K."/>
            <person name="Beeson K."/>
            <person name="Tran B."/>
            <person name="Rogers Y.-H."/>
            <person name="Friedman R."/>
            <person name="Venter J.C."/>
        </authorList>
    </citation>
    <scope>NUCLEOTIDE SEQUENCE [LARGE SCALE GENOMIC DNA]</scope>
    <source>
        <strain evidence="19 20">SKA53</strain>
    </source>
</reference>
<dbReference type="Gene3D" id="1.20.1580.10">
    <property type="entry name" value="ABC transporter ATPase like domain"/>
    <property type="match status" value="2"/>
</dbReference>
<keyword evidence="8 17" id="KW-0863">Zinc-finger</keyword>
<evidence type="ECO:0000313" key="20">
    <source>
        <dbReference type="Proteomes" id="UP000004507"/>
    </source>
</evidence>
<dbReference type="InterPro" id="IPR003439">
    <property type="entry name" value="ABC_transporter-like_ATP-bd"/>
</dbReference>
<evidence type="ECO:0000256" key="10">
    <source>
        <dbReference type="ARBA" id="ARBA00022840"/>
    </source>
</evidence>
<dbReference type="InterPro" id="IPR041552">
    <property type="entry name" value="UvrA_DNA-bd"/>
</dbReference>
<evidence type="ECO:0000256" key="16">
    <source>
        <dbReference type="ARBA" id="ARBA00042156"/>
    </source>
</evidence>
<dbReference type="CDD" id="cd03270">
    <property type="entry name" value="ABC_UvrA_I"/>
    <property type="match status" value="1"/>
</dbReference>
<keyword evidence="17" id="KW-0742">SOS response</keyword>
<dbReference type="GO" id="GO:0009380">
    <property type="term" value="C:excinuclease repair complex"/>
    <property type="evidence" value="ECO:0007669"/>
    <property type="project" value="InterPro"/>
</dbReference>
<dbReference type="RefSeq" id="WP_007204526.1">
    <property type="nucleotide sequence ID" value="NZ_CH672414.1"/>
</dbReference>
<feature type="domain" description="ABC transporter" evidence="18">
    <location>
        <begin position="615"/>
        <end position="943"/>
    </location>
</feature>
<evidence type="ECO:0000256" key="2">
    <source>
        <dbReference type="ARBA" id="ARBA00022490"/>
    </source>
</evidence>
<evidence type="ECO:0000256" key="11">
    <source>
        <dbReference type="ARBA" id="ARBA00022881"/>
    </source>
</evidence>
<evidence type="ECO:0000256" key="17">
    <source>
        <dbReference type="HAMAP-Rule" id="MF_00205"/>
    </source>
</evidence>
<comment type="similarity">
    <text evidence="14 17">Belongs to the ABC transporter superfamily. UvrA family.</text>
</comment>
<feature type="zinc finger region" description="C4-type" evidence="17">
    <location>
        <begin position="746"/>
        <end position="772"/>
    </location>
</feature>
<dbReference type="PANTHER" id="PTHR43152">
    <property type="entry name" value="UVRABC SYSTEM PROTEIN A"/>
    <property type="match status" value="1"/>
</dbReference>
<dbReference type="GO" id="GO:0005524">
    <property type="term" value="F:ATP binding"/>
    <property type="evidence" value="ECO:0007669"/>
    <property type="project" value="UniProtKB-UniRule"/>
</dbReference>
<dbReference type="Pfam" id="PF17755">
    <property type="entry name" value="UvrA_DNA-bind"/>
    <property type="match status" value="1"/>
</dbReference>
<feature type="binding site" evidence="17">
    <location>
        <begin position="647"/>
        <end position="654"/>
    </location>
    <ligand>
        <name>ATP</name>
        <dbReference type="ChEBI" id="CHEBI:30616"/>
    </ligand>
</feature>
<evidence type="ECO:0000259" key="18">
    <source>
        <dbReference type="PROSITE" id="PS50893"/>
    </source>
</evidence>
<comment type="caution">
    <text evidence="17">Lacks conserved residue(s) required for the propagation of feature annotation.</text>
</comment>
<comment type="function">
    <text evidence="17">The UvrABC repair system catalyzes the recognition and processing of DNA lesions. UvrA is an ATPase and a DNA-binding protein. A damage recognition complex composed of 2 UvrA and 2 UvrB subunits scans DNA for abnormalities. When the presence of a lesion has been verified by UvrB, the UvrA molecules dissociate.</text>
</comment>
<comment type="subcellular location">
    <subcellularLocation>
        <location evidence="1 17">Cytoplasm</location>
    </subcellularLocation>
</comment>
<dbReference type="GO" id="GO:0008270">
    <property type="term" value="F:zinc ion binding"/>
    <property type="evidence" value="ECO:0007669"/>
    <property type="project" value="UniProtKB-UniRule"/>
</dbReference>
<sequence length="954" mass="105418">MAELKYIAVRGAREHNLKNIDVDIPRDQLVVITGLSGSGKSSLAFDTIYAEGQRRYVESLSAYARQFLDMMEKPDVDHISGLSPAISIEQKTTSKNPRSTVGTITEIYDYLRLLFARAGTPYSPATGLPIEAQQVQDMVDRVMALPEGTRGYLLAPIIRDRKGEYRKEFLDLRKQGFQRVKVDGQFYELDEPPTLDKKFRHDIDVVVDRIVVRAGLETRLADSFRTALDLADGITVLETAPAEGEGAPERITFSEKFACPVSGFTIPEIEPRLFSFNAPFGACPDCDGLGVELFFDEQLVVPDVTLKISDGALAPWRKGKSPYFLQTIESIAKHYGFNKNARWKDLDPKVHNVFLRGSGSEEIKFRYDEGGRVYQVERPFEGVIPNMERRYRETDSNWIREEFEAYQNNRSCGTCGGYRLRAEALAVKIGGQHVGQVVQMSIKEAYDWCLTVPDSLSKQKNEIAVAILKEIRERLGFLNNVGLDYLTLARNSGTLSGGESQRIRLASQIGSGLQGVLYVLDEPSIGLHQRDNDRLLTTLKNLRDQGNTVIVVEHDEEAIREADYVFDIGPGAGVHGGQVVAQGTPAEIMANENSITGLYLTGKREIAVPKTRRKGKGKKITVVKASGNNLHDVTADFPLGMFVCVTGVSGGGKSTLTIETLFKNASQKLNGARQTPAPCETIKGFEHLDKVIDIDQRPIGRTPRSNPATYTGAFTPIRDWFAGLPEAKARGYKPGRFSFNVKGGRCEACQGDGVIKIEMHFLSDVYVTCETCKGARYNRETLEIKFKGKSIADVLDMTVEEAQGFFTAVPSIREKMDALMRVGLSYIKVGQQATTLSGGEAQRVKLSKELARRSTGRTLYILDEPTTGLHFEDVRKLLEVLHELVDQGNSVVVIEHNLDVVKTADHVIDIGPEGGDGGGRIVAVGTPEQVAEVAESHTGRYLKPMLTPRKVAAE</sequence>
<dbReference type="Gene3D" id="3.40.50.300">
    <property type="entry name" value="P-loop containing nucleotide triphosphate hydrolases"/>
    <property type="match status" value="2"/>
</dbReference>
<feature type="domain" description="ABC transporter" evidence="18">
    <location>
        <begin position="326"/>
        <end position="601"/>
    </location>
</feature>
<dbReference type="HOGENOM" id="CLU_001370_0_2_5"/>
<dbReference type="Proteomes" id="UP000004507">
    <property type="component" value="Unassembled WGS sequence"/>
</dbReference>
<dbReference type="STRING" id="314232.SKA53_02831"/>
<dbReference type="GO" id="GO:0005737">
    <property type="term" value="C:cytoplasm"/>
    <property type="evidence" value="ECO:0007669"/>
    <property type="project" value="UniProtKB-SubCell"/>
</dbReference>
<dbReference type="Gene3D" id="1.10.8.280">
    <property type="entry name" value="ABC transporter ATPase domain-like"/>
    <property type="match status" value="1"/>
</dbReference>
<dbReference type="Gene3D" id="3.30.1490.20">
    <property type="entry name" value="ATP-grasp fold, A domain"/>
    <property type="match status" value="1"/>
</dbReference>